<dbReference type="Pfam" id="PF01425">
    <property type="entry name" value="Amidase"/>
    <property type="match status" value="1"/>
</dbReference>
<feature type="domain" description="Amidase" evidence="1">
    <location>
        <begin position="22"/>
        <end position="384"/>
    </location>
</feature>
<organism evidence="2 3">
    <name type="scientific">Luedemannella helvata</name>
    <dbReference type="NCBI Taxonomy" id="349315"/>
    <lineage>
        <taxon>Bacteria</taxon>
        <taxon>Bacillati</taxon>
        <taxon>Actinomycetota</taxon>
        <taxon>Actinomycetes</taxon>
        <taxon>Micromonosporales</taxon>
        <taxon>Micromonosporaceae</taxon>
        <taxon>Luedemannella</taxon>
    </lineage>
</organism>
<name>A0ABN2L2A5_9ACTN</name>
<evidence type="ECO:0000259" key="1">
    <source>
        <dbReference type="Pfam" id="PF01425"/>
    </source>
</evidence>
<dbReference type="PROSITE" id="PS00571">
    <property type="entry name" value="AMIDASES"/>
    <property type="match status" value="1"/>
</dbReference>
<dbReference type="PANTHER" id="PTHR46310:SF7">
    <property type="entry name" value="AMIDASE 1"/>
    <property type="match status" value="1"/>
</dbReference>
<dbReference type="InterPro" id="IPR036928">
    <property type="entry name" value="AS_sf"/>
</dbReference>
<evidence type="ECO:0000313" key="3">
    <source>
        <dbReference type="Proteomes" id="UP001500655"/>
    </source>
</evidence>
<gene>
    <name evidence="2" type="ORF">GCM10009681_49120</name>
</gene>
<dbReference type="Proteomes" id="UP001500655">
    <property type="component" value="Unassembled WGS sequence"/>
</dbReference>
<dbReference type="InterPro" id="IPR023631">
    <property type="entry name" value="Amidase_dom"/>
</dbReference>
<dbReference type="InterPro" id="IPR020556">
    <property type="entry name" value="Amidase_CS"/>
</dbReference>
<keyword evidence="3" id="KW-1185">Reference proteome</keyword>
<comment type="caution">
    <text evidence="2">The sequence shown here is derived from an EMBL/GenBank/DDBJ whole genome shotgun (WGS) entry which is preliminary data.</text>
</comment>
<proteinExistence type="predicted"/>
<dbReference type="EMBL" id="BAAALS010000031">
    <property type="protein sequence ID" value="GAA1771875.1"/>
    <property type="molecule type" value="Genomic_DNA"/>
</dbReference>
<sequence>MTDGVWRVGPDAGGLLAGPTGAGPLDGLRVAVKDLIAVAGHPTGGGNPTWLAGALPERCDATALAALRGAGASVAGIAHTDELAYSLSGTNIHYGAPPNAAAPDRVTGGSSSGPAAAVAAGLADIGLGTDTAGSIRVPASCCGLFGLRPTHGAVPDDGVLALAPTFDTVGWLTRDPATLAAVAAVLLPPGDTAPPSRLLVSEAHLAAVAAGTATVVRDAVARAAGALGVPVVTVAVPWEDDLPGLLAAFRTVQAAQAWRLRGEWIEANPGALAPDVEARFRHGATVTPADEIRAVDRLDAWRDRFADLLGGGAWLALPAAGGPGHPRGVGDADRDAWRAATLACAVPAAFCGFPSLSLPALAAGDPRAPRGLALVAPPGADAALVAAARLVGGSGVGH</sequence>
<evidence type="ECO:0000313" key="2">
    <source>
        <dbReference type="EMBL" id="GAA1771875.1"/>
    </source>
</evidence>
<dbReference type="Gene3D" id="3.90.1300.10">
    <property type="entry name" value="Amidase signature (AS) domain"/>
    <property type="match status" value="1"/>
</dbReference>
<dbReference type="SUPFAM" id="SSF75304">
    <property type="entry name" value="Amidase signature (AS) enzymes"/>
    <property type="match status" value="1"/>
</dbReference>
<accession>A0ABN2L2A5</accession>
<protein>
    <submittedName>
        <fullName evidence="2">Amidase</fullName>
    </submittedName>
</protein>
<dbReference type="PANTHER" id="PTHR46310">
    <property type="entry name" value="AMIDASE 1"/>
    <property type="match status" value="1"/>
</dbReference>
<reference evidence="2 3" key="1">
    <citation type="journal article" date="2019" name="Int. J. Syst. Evol. Microbiol.">
        <title>The Global Catalogue of Microorganisms (GCM) 10K type strain sequencing project: providing services to taxonomists for standard genome sequencing and annotation.</title>
        <authorList>
            <consortium name="The Broad Institute Genomics Platform"/>
            <consortium name="The Broad Institute Genome Sequencing Center for Infectious Disease"/>
            <person name="Wu L."/>
            <person name="Ma J."/>
        </authorList>
    </citation>
    <scope>NUCLEOTIDE SEQUENCE [LARGE SCALE GENOMIC DNA]</scope>
    <source>
        <strain evidence="2 3">JCM 13249</strain>
    </source>
</reference>